<feature type="signal peptide" evidence="1">
    <location>
        <begin position="1"/>
        <end position="22"/>
    </location>
</feature>
<keyword evidence="3" id="KW-1185">Reference proteome</keyword>
<dbReference type="AlphaFoldDB" id="A0A6A6BJV1"/>
<dbReference type="Proteomes" id="UP000799438">
    <property type="component" value="Unassembled WGS sequence"/>
</dbReference>
<feature type="chain" id="PRO_5025556250" description="Fungal calcium binding protein domain-containing protein" evidence="1">
    <location>
        <begin position="23"/>
        <end position="133"/>
    </location>
</feature>
<dbReference type="GeneID" id="54303671"/>
<evidence type="ECO:0000256" key="1">
    <source>
        <dbReference type="SAM" id="SignalP"/>
    </source>
</evidence>
<organism evidence="2 3">
    <name type="scientific">Aplosporella prunicola CBS 121167</name>
    <dbReference type="NCBI Taxonomy" id="1176127"/>
    <lineage>
        <taxon>Eukaryota</taxon>
        <taxon>Fungi</taxon>
        <taxon>Dikarya</taxon>
        <taxon>Ascomycota</taxon>
        <taxon>Pezizomycotina</taxon>
        <taxon>Dothideomycetes</taxon>
        <taxon>Dothideomycetes incertae sedis</taxon>
        <taxon>Botryosphaeriales</taxon>
        <taxon>Aplosporellaceae</taxon>
        <taxon>Aplosporella</taxon>
    </lineage>
</organism>
<evidence type="ECO:0000313" key="3">
    <source>
        <dbReference type="Proteomes" id="UP000799438"/>
    </source>
</evidence>
<reference evidence="2" key="1">
    <citation type="journal article" date="2020" name="Stud. Mycol.">
        <title>101 Dothideomycetes genomes: a test case for predicting lifestyles and emergence of pathogens.</title>
        <authorList>
            <person name="Haridas S."/>
            <person name="Albert R."/>
            <person name="Binder M."/>
            <person name="Bloem J."/>
            <person name="Labutti K."/>
            <person name="Salamov A."/>
            <person name="Andreopoulos B."/>
            <person name="Baker S."/>
            <person name="Barry K."/>
            <person name="Bills G."/>
            <person name="Bluhm B."/>
            <person name="Cannon C."/>
            <person name="Castanera R."/>
            <person name="Culley D."/>
            <person name="Daum C."/>
            <person name="Ezra D."/>
            <person name="Gonzalez J."/>
            <person name="Henrissat B."/>
            <person name="Kuo A."/>
            <person name="Liang C."/>
            <person name="Lipzen A."/>
            <person name="Lutzoni F."/>
            <person name="Magnuson J."/>
            <person name="Mondo S."/>
            <person name="Nolan M."/>
            <person name="Ohm R."/>
            <person name="Pangilinan J."/>
            <person name="Park H.-J."/>
            <person name="Ramirez L."/>
            <person name="Alfaro M."/>
            <person name="Sun H."/>
            <person name="Tritt A."/>
            <person name="Yoshinaga Y."/>
            <person name="Zwiers L.-H."/>
            <person name="Turgeon B."/>
            <person name="Goodwin S."/>
            <person name="Spatafora J."/>
            <person name="Crous P."/>
            <person name="Grigoriev I."/>
        </authorList>
    </citation>
    <scope>NUCLEOTIDE SEQUENCE</scope>
    <source>
        <strain evidence="2">CBS 121167</strain>
    </source>
</reference>
<protein>
    <recommendedName>
        <fullName evidence="4">Fungal calcium binding protein domain-containing protein</fullName>
    </recommendedName>
</protein>
<dbReference type="OrthoDB" id="4843554at2759"/>
<dbReference type="EMBL" id="ML995483">
    <property type="protein sequence ID" value="KAF2143097.1"/>
    <property type="molecule type" value="Genomic_DNA"/>
</dbReference>
<sequence>MKFTPTAALLSLLTLLPLLTHALSDLDDNDIPQQCRSVCSSIVTLTTQCDAQHDNDSSDNDDNDRAQLDCVCKAENAAADIPSCEACVSRFDDDGSDNGGVFAFVLCFGLPFVLDSPSLPSSSSSSSSWTAPR</sequence>
<name>A0A6A6BJV1_9PEZI</name>
<proteinExistence type="predicted"/>
<evidence type="ECO:0008006" key="4">
    <source>
        <dbReference type="Google" id="ProtNLM"/>
    </source>
</evidence>
<keyword evidence="1" id="KW-0732">Signal</keyword>
<accession>A0A6A6BJV1</accession>
<evidence type="ECO:0000313" key="2">
    <source>
        <dbReference type="EMBL" id="KAF2143097.1"/>
    </source>
</evidence>
<gene>
    <name evidence="2" type="ORF">K452DRAFT_358109</name>
</gene>
<dbReference type="RefSeq" id="XP_033398809.1">
    <property type="nucleotide sequence ID" value="XM_033546165.1"/>
</dbReference>